<protein>
    <submittedName>
        <fullName evidence="2">Anaerobic benzoate catabolism transcriptional regulator</fullName>
    </submittedName>
</protein>
<dbReference type="InterPro" id="IPR010982">
    <property type="entry name" value="Lambda_DNA-bd_dom_sf"/>
</dbReference>
<dbReference type="STRING" id="1454004.AW11_03422"/>
<dbReference type="Pfam" id="PF13560">
    <property type="entry name" value="HTH_31"/>
    <property type="match status" value="1"/>
</dbReference>
<evidence type="ECO:0000313" key="2">
    <source>
        <dbReference type="EMBL" id="EXI85594.1"/>
    </source>
</evidence>
<accession>A0A011R343</accession>
<dbReference type="Gene3D" id="1.10.260.40">
    <property type="entry name" value="lambda repressor-like DNA-binding domains"/>
    <property type="match status" value="1"/>
</dbReference>
<organism evidence="2 3">
    <name type="scientific">Accumulibacter regalis</name>
    <dbReference type="NCBI Taxonomy" id="522306"/>
    <lineage>
        <taxon>Bacteria</taxon>
        <taxon>Pseudomonadati</taxon>
        <taxon>Pseudomonadota</taxon>
        <taxon>Betaproteobacteria</taxon>
        <taxon>Candidatus Accumulibacter</taxon>
    </lineage>
</organism>
<dbReference type="EMBL" id="JEMY01000053">
    <property type="protein sequence ID" value="EXI85594.1"/>
    <property type="molecule type" value="Genomic_DNA"/>
</dbReference>
<dbReference type="GO" id="GO:0003677">
    <property type="term" value="F:DNA binding"/>
    <property type="evidence" value="ECO:0007669"/>
    <property type="project" value="InterPro"/>
</dbReference>
<sequence length="118" mass="13188">MLTPFGKLVRKLRIDRGLRLKEMAESMGISSSFLSAVETGNKAVPAALVEQVCGYFRLDAGQQGELRRAADASQAEARIKMDGLEDQSRELVAAFARRIGELDQSQREKMFDVLKERQ</sequence>
<evidence type="ECO:0000259" key="1">
    <source>
        <dbReference type="PROSITE" id="PS50943"/>
    </source>
</evidence>
<dbReference type="SUPFAM" id="SSF47413">
    <property type="entry name" value="lambda repressor-like DNA-binding domains"/>
    <property type="match status" value="1"/>
</dbReference>
<dbReference type="eggNOG" id="COG1426">
    <property type="taxonomic scope" value="Bacteria"/>
</dbReference>
<gene>
    <name evidence="2" type="ORF">AW11_03422</name>
</gene>
<dbReference type="CDD" id="cd00093">
    <property type="entry name" value="HTH_XRE"/>
    <property type="match status" value="1"/>
</dbReference>
<name>A0A011R343_ACCRE</name>
<dbReference type="SMART" id="SM00530">
    <property type="entry name" value="HTH_XRE"/>
    <property type="match status" value="1"/>
</dbReference>
<dbReference type="AlphaFoldDB" id="A0A011R343"/>
<comment type="caution">
    <text evidence="2">The sequence shown here is derived from an EMBL/GenBank/DDBJ whole genome shotgun (WGS) entry which is preliminary data.</text>
</comment>
<keyword evidence="3" id="KW-1185">Reference proteome</keyword>
<dbReference type="InterPro" id="IPR001387">
    <property type="entry name" value="Cro/C1-type_HTH"/>
</dbReference>
<reference evidence="2" key="1">
    <citation type="submission" date="2014-02" db="EMBL/GenBank/DDBJ databases">
        <title>Expanding our view of genomic diversity in Candidatus Accumulibacter clades.</title>
        <authorList>
            <person name="Skennerton C.T."/>
            <person name="Barr J.J."/>
            <person name="Slater F.R."/>
            <person name="Bond P.L."/>
            <person name="Tyson G.W."/>
        </authorList>
    </citation>
    <scope>NUCLEOTIDE SEQUENCE [LARGE SCALE GENOMIC DNA]</scope>
</reference>
<dbReference type="Proteomes" id="UP000022141">
    <property type="component" value="Unassembled WGS sequence"/>
</dbReference>
<evidence type="ECO:0000313" key="3">
    <source>
        <dbReference type="Proteomes" id="UP000022141"/>
    </source>
</evidence>
<feature type="domain" description="HTH cro/C1-type" evidence="1">
    <location>
        <begin position="9"/>
        <end position="63"/>
    </location>
</feature>
<dbReference type="PROSITE" id="PS50943">
    <property type="entry name" value="HTH_CROC1"/>
    <property type="match status" value="1"/>
</dbReference>
<proteinExistence type="predicted"/>